<keyword evidence="5" id="KW-0021">Allosteric enzyme</keyword>
<evidence type="ECO:0000256" key="1">
    <source>
        <dbReference type="ARBA" id="ARBA00004852"/>
    </source>
</evidence>
<dbReference type="FunFam" id="3.40.50.1370:FF:000002">
    <property type="entry name" value="Aspartate carbamoyltransferase 2"/>
    <property type="match status" value="1"/>
</dbReference>
<evidence type="ECO:0000256" key="3">
    <source>
        <dbReference type="ARBA" id="ARBA00011233"/>
    </source>
</evidence>
<comment type="pathway">
    <text evidence="1">Pyrimidine metabolism; UMP biosynthesis via de novo pathway; (S)-dihydroorotate from bicarbonate: step 2/3.</text>
</comment>
<evidence type="ECO:0000313" key="14">
    <source>
        <dbReference type="Proteomes" id="UP001327560"/>
    </source>
</evidence>
<evidence type="ECO:0000256" key="4">
    <source>
        <dbReference type="ARBA" id="ARBA00013008"/>
    </source>
</evidence>
<evidence type="ECO:0000256" key="6">
    <source>
        <dbReference type="ARBA" id="ARBA00022679"/>
    </source>
</evidence>
<name>A0AAQ3L367_9LILI</name>
<keyword evidence="7" id="KW-0665">Pyrimidine biosynthesis</keyword>
<dbReference type="PRINTS" id="PR00100">
    <property type="entry name" value="AOTCASE"/>
</dbReference>
<dbReference type="InterPro" id="IPR006132">
    <property type="entry name" value="Asp/Orn_carbamoyltranf_P-bd"/>
</dbReference>
<evidence type="ECO:0000256" key="5">
    <source>
        <dbReference type="ARBA" id="ARBA00022533"/>
    </source>
</evidence>
<reference evidence="13 14" key="1">
    <citation type="submission" date="2023-10" db="EMBL/GenBank/DDBJ databases">
        <title>Chromosome-scale genome assembly provides insights into flower coloration mechanisms of Canna indica.</title>
        <authorList>
            <person name="Li C."/>
        </authorList>
    </citation>
    <scope>NUCLEOTIDE SEQUENCE [LARGE SCALE GENOMIC DNA]</scope>
    <source>
        <tissue evidence="13">Flower</tissue>
    </source>
</reference>
<dbReference type="InterPro" id="IPR002082">
    <property type="entry name" value="Asp_carbamoyltransf"/>
</dbReference>
<dbReference type="InterPro" id="IPR006131">
    <property type="entry name" value="Asp_carbamoyltransf_Asp/Orn-bd"/>
</dbReference>
<comment type="function">
    <text evidence="8">Catalyzes the condensation of carbamoyl phosphate and aspartate to form carbamoyl aspartate and inorganic phosphate, the committed step in the de novo pyrimidine nucleotide biosynthesis pathway.</text>
</comment>
<evidence type="ECO:0000256" key="10">
    <source>
        <dbReference type="RuleBase" id="RU003634"/>
    </source>
</evidence>
<dbReference type="FunFam" id="3.40.50.1370:FF:000001">
    <property type="entry name" value="Aspartate carbamoyltransferase"/>
    <property type="match status" value="1"/>
</dbReference>
<dbReference type="AlphaFoldDB" id="A0AAQ3L367"/>
<evidence type="ECO:0000256" key="9">
    <source>
        <dbReference type="ARBA" id="ARBA00048859"/>
    </source>
</evidence>
<organism evidence="13 14">
    <name type="scientific">Canna indica</name>
    <name type="common">Indian-shot</name>
    <dbReference type="NCBI Taxonomy" id="4628"/>
    <lineage>
        <taxon>Eukaryota</taxon>
        <taxon>Viridiplantae</taxon>
        <taxon>Streptophyta</taxon>
        <taxon>Embryophyta</taxon>
        <taxon>Tracheophyta</taxon>
        <taxon>Spermatophyta</taxon>
        <taxon>Magnoliopsida</taxon>
        <taxon>Liliopsida</taxon>
        <taxon>Zingiberales</taxon>
        <taxon>Cannaceae</taxon>
        <taxon>Canna</taxon>
    </lineage>
</organism>
<protein>
    <recommendedName>
        <fullName evidence="4">aspartate carbamoyltransferase</fullName>
        <ecNumber evidence="4">2.1.3.2</ecNumber>
    </recommendedName>
</protein>
<feature type="domain" description="Aspartate/ornithine carbamoyltransferase Asp/Orn-binding" evidence="11">
    <location>
        <begin position="254"/>
        <end position="405"/>
    </location>
</feature>
<dbReference type="Pfam" id="PF02729">
    <property type="entry name" value="OTCace_N"/>
    <property type="match status" value="1"/>
</dbReference>
<evidence type="ECO:0000259" key="11">
    <source>
        <dbReference type="Pfam" id="PF00185"/>
    </source>
</evidence>
<dbReference type="PANTHER" id="PTHR45753">
    <property type="entry name" value="ORNITHINE CARBAMOYLTRANSFERASE, MITOCHONDRIAL"/>
    <property type="match status" value="1"/>
</dbReference>
<sequence length="410" mass="46250">MALSNPPSPAMQKDMHVWNHFGRVISKRERHHQSNLCCHSSSTTKESHFLRTPPISSNSLYEASSFTSFHGVGCFRKLLPRRGFGYYCLDTKDFSASCGSKFQLDDVIESQQFDTDILNGIFEVAYEMEKIEKNSPGSNMLKGYLMATLFYEPSTRTRLSFESAMKRLGGEVLTTENAREFSSAAKGETLEDTIRTVEGYSDIIVLRHFESGAARRAASTANIPVLNAGDGPGQHPTQALLDVYTIKREIGRLDGISLGLVGDLANGRTVRSLAYLIAKYQKVKIYFVAPDVVRMKDDIKTYLTSMGVEWEESSDLLEVASRCDVIYQTRIQRERFGERMDLYEGARGKYIVDRKVLDVLPKHAVIMHPLPRLDEITVDVDSDPRAAYFRQAKNGLYIRMALLKLLLLGW</sequence>
<dbReference type="Pfam" id="PF00185">
    <property type="entry name" value="OTCace"/>
    <property type="match status" value="1"/>
</dbReference>
<dbReference type="EC" id="2.1.3.2" evidence="4"/>
<keyword evidence="6 10" id="KW-0808">Transferase</keyword>
<accession>A0AAQ3L367</accession>
<evidence type="ECO:0000256" key="2">
    <source>
        <dbReference type="ARBA" id="ARBA00008896"/>
    </source>
</evidence>
<comment type="subunit">
    <text evidence="3">Homotrimer.</text>
</comment>
<feature type="domain" description="Aspartate/ornithine carbamoyltransferase carbamoyl-P binding" evidence="12">
    <location>
        <begin position="106"/>
        <end position="247"/>
    </location>
</feature>
<dbReference type="InterPro" id="IPR006130">
    <property type="entry name" value="Asp/Orn_carbamoylTrfase"/>
</dbReference>
<dbReference type="GO" id="GO:0006207">
    <property type="term" value="P:'de novo' pyrimidine nucleobase biosynthetic process"/>
    <property type="evidence" value="ECO:0007669"/>
    <property type="project" value="InterPro"/>
</dbReference>
<keyword evidence="14" id="KW-1185">Reference proteome</keyword>
<dbReference type="GO" id="GO:0006221">
    <property type="term" value="P:pyrimidine nucleotide biosynthetic process"/>
    <property type="evidence" value="ECO:0007669"/>
    <property type="project" value="UniProtKB-KW"/>
</dbReference>
<gene>
    <name evidence="13" type="ORF">Cni_G26158</name>
</gene>
<dbReference type="NCBIfam" id="NF002032">
    <property type="entry name" value="PRK00856.1"/>
    <property type="match status" value="1"/>
</dbReference>
<dbReference type="GO" id="GO:0006520">
    <property type="term" value="P:amino acid metabolic process"/>
    <property type="evidence" value="ECO:0007669"/>
    <property type="project" value="InterPro"/>
</dbReference>
<dbReference type="GO" id="GO:0016597">
    <property type="term" value="F:amino acid binding"/>
    <property type="evidence" value="ECO:0007669"/>
    <property type="project" value="InterPro"/>
</dbReference>
<proteinExistence type="inferred from homology"/>
<dbReference type="Gene3D" id="3.40.50.1370">
    <property type="entry name" value="Aspartate/ornithine carbamoyltransferase"/>
    <property type="match status" value="2"/>
</dbReference>
<dbReference type="PRINTS" id="PR00101">
    <property type="entry name" value="ATCASE"/>
</dbReference>
<dbReference type="SUPFAM" id="SSF53671">
    <property type="entry name" value="Aspartate/ornithine carbamoyltransferase"/>
    <property type="match status" value="1"/>
</dbReference>
<dbReference type="PROSITE" id="PS00097">
    <property type="entry name" value="CARBAMOYLTRANSFERASE"/>
    <property type="match status" value="1"/>
</dbReference>
<dbReference type="NCBIfam" id="TIGR00670">
    <property type="entry name" value="asp_carb_tr"/>
    <property type="match status" value="1"/>
</dbReference>
<dbReference type="InterPro" id="IPR036901">
    <property type="entry name" value="Asp/Orn_carbamoylTrfase_sf"/>
</dbReference>
<evidence type="ECO:0000259" key="12">
    <source>
        <dbReference type="Pfam" id="PF02729"/>
    </source>
</evidence>
<dbReference type="PANTHER" id="PTHR45753:SF6">
    <property type="entry name" value="ASPARTATE CARBAMOYLTRANSFERASE"/>
    <property type="match status" value="1"/>
</dbReference>
<comment type="catalytic activity">
    <reaction evidence="9">
        <text>carbamoyl phosphate + L-aspartate = N-carbamoyl-L-aspartate + phosphate + H(+)</text>
        <dbReference type="Rhea" id="RHEA:20013"/>
        <dbReference type="ChEBI" id="CHEBI:15378"/>
        <dbReference type="ChEBI" id="CHEBI:29991"/>
        <dbReference type="ChEBI" id="CHEBI:32814"/>
        <dbReference type="ChEBI" id="CHEBI:43474"/>
        <dbReference type="ChEBI" id="CHEBI:58228"/>
        <dbReference type="EC" id="2.1.3.2"/>
    </reaction>
</comment>
<dbReference type="EMBL" id="CP136897">
    <property type="protein sequence ID" value="WOL17366.1"/>
    <property type="molecule type" value="Genomic_DNA"/>
</dbReference>
<evidence type="ECO:0000256" key="7">
    <source>
        <dbReference type="ARBA" id="ARBA00022975"/>
    </source>
</evidence>
<dbReference type="HAMAP" id="MF_00001">
    <property type="entry name" value="Asp_carb_tr"/>
    <property type="match status" value="1"/>
</dbReference>
<dbReference type="GO" id="GO:0004070">
    <property type="term" value="F:aspartate carbamoyltransferase activity"/>
    <property type="evidence" value="ECO:0007669"/>
    <property type="project" value="UniProtKB-EC"/>
</dbReference>
<evidence type="ECO:0000313" key="13">
    <source>
        <dbReference type="EMBL" id="WOL17366.1"/>
    </source>
</evidence>
<evidence type="ECO:0000256" key="8">
    <source>
        <dbReference type="ARBA" id="ARBA00043884"/>
    </source>
</evidence>
<comment type="similarity">
    <text evidence="2">Belongs to the aspartate/ornithine carbamoyltransferase superfamily. ATCase family.</text>
</comment>
<dbReference type="Proteomes" id="UP001327560">
    <property type="component" value="Chromosome 8"/>
</dbReference>